<feature type="repeat" description="WD" evidence="3">
    <location>
        <begin position="286"/>
        <end position="327"/>
    </location>
</feature>
<dbReference type="Pfam" id="PF00400">
    <property type="entry name" value="WD40"/>
    <property type="match status" value="8"/>
</dbReference>
<dbReference type="Gene3D" id="2.130.10.10">
    <property type="entry name" value="YVTN repeat-like/Quinoprotein amine dehydrogenase"/>
    <property type="match status" value="4"/>
</dbReference>
<dbReference type="PROSITE" id="PS00678">
    <property type="entry name" value="WD_REPEATS_1"/>
    <property type="match status" value="4"/>
</dbReference>
<organism evidence="6 7">
    <name type="scientific">Fulvivirga marina</name>
    <dbReference type="NCBI Taxonomy" id="2494733"/>
    <lineage>
        <taxon>Bacteria</taxon>
        <taxon>Pseudomonadati</taxon>
        <taxon>Bacteroidota</taxon>
        <taxon>Cytophagia</taxon>
        <taxon>Cytophagales</taxon>
        <taxon>Fulvivirgaceae</taxon>
        <taxon>Fulvivirga</taxon>
    </lineage>
</organism>
<evidence type="ECO:0000256" key="2">
    <source>
        <dbReference type="ARBA" id="ARBA00022737"/>
    </source>
</evidence>
<feature type="domain" description="Peptidase C14 caspase" evidence="5">
    <location>
        <begin position="821"/>
        <end position="1040"/>
    </location>
</feature>
<dbReference type="GO" id="GO:0004197">
    <property type="term" value="F:cysteine-type endopeptidase activity"/>
    <property type="evidence" value="ECO:0007669"/>
    <property type="project" value="InterPro"/>
</dbReference>
<evidence type="ECO:0000256" key="3">
    <source>
        <dbReference type="PROSITE-ProRule" id="PRU00221"/>
    </source>
</evidence>
<dbReference type="PROSITE" id="PS50082">
    <property type="entry name" value="WD_REPEATS_2"/>
    <property type="match status" value="8"/>
</dbReference>
<dbReference type="CDD" id="cd00200">
    <property type="entry name" value="WD40"/>
    <property type="match status" value="2"/>
</dbReference>
<evidence type="ECO:0000313" key="6">
    <source>
        <dbReference type="EMBL" id="MBL6446279.1"/>
    </source>
</evidence>
<dbReference type="SUPFAM" id="SSF50978">
    <property type="entry name" value="WD40 repeat-like"/>
    <property type="match status" value="1"/>
</dbReference>
<evidence type="ECO:0000259" key="5">
    <source>
        <dbReference type="Pfam" id="PF00656"/>
    </source>
</evidence>
<dbReference type="AlphaFoldDB" id="A0A937FUJ0"/>
<accession>A0A937FUJ0</accession>
<dbReference type="InterPro" id="IPR013783">
    <property type="entry name" value="Ig-like_fold"/>
</dbReference>
<keyword evidence="1 3" id="KW-0853">WD repeat</keyword>
<dbReference type="InterPro" id="IPR036322">
    <property type="entry name" value="WD40_repeat_dom_sf"/>
</dbReference>
<sequence>MKTFIITLTCLFSTSIAFAQKLETVIQRGHYAAIKAVAFTPDGKYLLTGSRDKSIKLWDVASGRELRSFLGHKSTINDIDVTDDGKYFISSSADKTAKFWEISTGKVIRDFVGSKDIMTSVSLSPDGSKLITAGYDWVGSLWSMASGDTLRTFKVNPDKGLGYGINAMFSPDGSMIAFGNDNRTTAVYDTESGKLIKEMRPTAGSCGGCATFIDYSEDGQWLITASNKGDFTLRNSRSGEIIKTFEKDNSYEAVDLSSNSQLALMLTEDSLKVFTVTNGNQKFSIKVDHSMPATDATFSPDSKMIAVVSDDQKINLYDAETGKIAKTLGGYLVTRDKGGLDYDPNSRWDYYIKKYTDLKNDFAISPNGKYLVKGKVGSIARMWEIKSGVIAQEFHGHEKAILCMTFSNDGEQLVTGSADNTAKIWDVKTGRELLTLKGHREVIFSVNFSKDQKTIITGSWDGTARIWDATSGELIQTMIFENNSPYQANLYKNNIYAFIAGLDKSLKMVELDSKKDVRQFVGHTDIIQAFDIHPSGDFLTSVSWDGKLKLWNIATGLQQWKFTSDEPLYAVKYGREGKLLALGGADRVIRIMNASDGKLINSLQGHQAAITNIDFSPDNTLLISASEDGMIKIWDAVEGKELITYVILENNDWMAINSEGYFNASSGAFDKIAFVRGMQSFSADQFFEQFYQPDLLDKTFKSKGQGMNMLEKIKKSPPPSIEIIAPHQGEGFRRSEAEVMIKVTDQGGGVAEVNIIQNGKIVSTQTPEVPKGKSILITQKISLVPGTNTIEASAFSKGRIEADRKGVKVTMEGKVNSTLYVVAVGINKYKNEALNLNYAAEDAEGFVKVVGEHSKKLFDRVEIIPLYNEEATRESILNKMEALSKVVKPQDVLFFYYAGHGSMVDNNFYFIPSDNIRLYSEDKLKKNAIYAGELQEKLAKTAALKQLVIIDACQSGGSVELLAQRGAAEEKALAQLSRSTGIHVLASAGSEQFAVEFKELGHGLFTYVLLEALSGKADGLPQDGKVTIYELKSYLDNQVPEYSRKFKGKMQFPYTFSRGHDFPIVIK</sequence>
<dbReference type="SMART" id="SM00320">
    <property type="entry name" value="WD40"/>
    <property type="match status" value="11"/>
</dbReference>
<evidence type="ECO:0000313" key="7">
    <source>
        <dbReference type="Proteomes" id="UP000614216"/>
    </source>
</evidence>
<reference evidence="6" key="1">
    <citation type="submission" date="2021-01" db="EMBL/GenBank/DDBJ databases">
        <title>Fulvivirga kasyanovii gen. nov., sp nov., a novel member of the phylum Bacteroidetes isolated from seawater in a mussel farm.</title>
        <authorList>
            <person name="Zhao L.-H."/>
            <person name="Wang Z.-J."/>
        </authorList>
    </citation>
    <scope>NUCLEOTIDE SEQUENCE</scope>
    <source>
        <strain evidence="6">29W222</strain>
    </source>
</reference>
<dbReference type="PANTHER" id="PTHR19879:SF9">
    <property type="entry name" value="TRANSCRIPTION INITIATION FACTOR TFIID SUBUNIT 5"/>
    <property type="match status" value="1"/>
</dbReference>
<protein>
    <submittedName>
        <fullName evidence="6">Caspase family protein</fullName>
    </submittedName>
</protein>
<feature type="repeat" description="WD" evidence="3">
    <location>
        <begin position="69"/>
        <end position="110"/>
    </location>
</feature>
<keyword evidence="2" id="KW-0677">Repeat</keyword>
<dbReference type="Proteomes" id="UP000614216">
    <property type="component" value="Unassembled WGS sequence"/>
</dbReference>
<dbReference type="SUPFAM" id="SSF50969">
    <property type="entry name" value="YVTN repeat-like/Quinoprotein amine dehydrogenase"/>
    <property type="match status" value="1"/>
</dbReference>
<dbReference type="PANTHER" id="PTHR19879">
    <property type="entry name" value="TRANSCRIPTION INITIATION FACTOR TFIID"/>
    <property type="match status" value="1"/>
</dbReference>
<evidence type="ECO:0000256" key="1">
    <source>
        <dbReference type="ARBA" id="ARBA00022574"/>
    </source>
</evidence>
<dbReference type="InterPro" id="IPR015943">
    <property type="entry name" value="WD40/YVTN_repeat-like_dom_sf"/>
</dbReference>
<dbReference type="GO" id="GO:0006508">
    <property type="term" value="P:proteolysis"/>
    <property type="evidence" value="ECO:0007669"/>
    <property type="project" value="InterPro"/>
</dbReference>
<dbReference type="Pfam" id="PF00656">
    <property type="entry name" value="Peptidase_C14"/>
    <property type="match status" value="1"/>
</dbReference>
<keyword evidence="7" id="KW-1185">Reference proteome</keyword>
<dbReference type="InterPro" id="IPR019775">
    <property type="entry name" value="WD40_repeat_CS"/>
</dbReference>
<feature type="repeat" description="WD" evidence="3">
    <location>
        <begin position="27"/>
        <end position="68"/>
    </location>
</feature>
<feature type="repeat" description="WD" evidence="3">
    <location>
        <begin position="394"/>
        <end position="435"/>
    </location>
</feature>
<feature type="repeat" description="WD" evidence="3">
    <location>
        <begin position="111"/>
        <end position="152"/>
    </location>
</feature>
<gene>
    <name evidence="6" type="ORF">JMN32_08165</name>
</gene>
<dbReference type="InterPro" id="IPR020472">
    <property type="entry name" value="WD40_PAC1"/>
</dbReference>
<dbReference type="InterPro" id="IPR029030">
    <property type="entry name" value="Caspase-like_dom_sf"/>
</dbReference>
<feature type="signal peptide" evidence="4">
    <location>
        <begin position="1"/>
        <end position="19"/>
    </location>
</feature>
<feature type="chain" id="PRO_5037864131" evidence="4">
    <location>
        <begin position="20"/>
        <end position="1067"/>
    </location>
</feature>
<dbReference type="PRINTS" id="PR00320">
    <property type="entry name" value="GPROTEINBRPT"/>
</dbReference>
<proteinExistence type="predicted"/>
<dbReference type="SUPFAM" id="SSF52129">
    <property type="entry name" value="Caspase-like"/>
    <property type="match status" value="1"/>
</dbReference>
<dbReference type="InterPro" id="IPR011600">
    <property type="entry name" value="Pept_C14_caspase"/>
</dbReference>
<dbReference type="PROSITE" id="PS50294">
    <property type="entry name" value="WD_REPEATS_REGION"/>
    <property type="match status" value="6"/>
</dbReference>
<dbReference type="RefSeq" id="WP_202855816.1">
    <property type="nucleotide sequence ID" value="NZ_JAEUGD010000023.1"/>
</dbReference>
<dbReference type="Gene3D" id="3.40.50.1460">
    <property type="match status" value="1"/>
</dbReference>
<name>A0A937FUJ0_9BACT</name>
<feature type="repeat" description="WD" evidence="3">
    <location>
        <begin position="520"/>
        <end position="556"/>
    </location>
</feature>
<keyword evidence="4" id="KW-0732">Signal</keyword>
<dbReference type="InterPro" id="IPR011044">
    <property type="entry name" value="Quino_amine_DH_bsu"/>
</dbReference>
<dbReference type="InterPro" id="IPR001680">
    <property type="entry name" value="WD40_rpt"/>
</dbReference>
<dbReference type="Gene3D" id="2.60.40.10">
    <property type="entry name" value="Immunoglobulins"/>
    <property type="match status" value="1"/>
</dbReference>
<evidence type="ECO:0000256" key="4">
    <source>
        <dbReference type="SAM" id="SignalP"/>
    </source>
</evidence>
<feature type="repeat" description="WD" evidence="3">
    <location>
        <begin position="436"/>
        <end position="477"/>
    </location>
</feature>
<comment type="caution">
    <text evidence="6">The sequence shown here is derived from an EMBL/GenBank/DDBJ whole genome shotgun (WGS) entry which is preliminary data.</text>
</comment>
<dbReference type="EMBL" id="JAEUGD010000023">
    <property type="protein sequence ID" value="MBL6446279.1"/>
    <property type="molecule type" value="Genomic_DNA"/>
</dbReference>
<feature type="repeat" description="WD" evidence="3">
    <location>
        <begin position="603"/>
        <end position="644"/>
    </location>
</feature>